<evidence type="ECO:0000256" key="1">
    <source>
        <dbReference type="SAM" id="MobiDB-lite"/>
    </source>
</evidence>
<evidence type="ECO:0000313" key="4">
    <source>
        <dbReference type="Proteomes" id="UP000015381"/>
    </source>
</evidence>
<dbReference type="PANTHER" id="PTHR33627">
    <property type="entry name" value="TRANSPOSASE"/>
    <property type="match status" value="1"/>
</dbReference>
<dbReference type="HOGENOM" id="CLU_1025291_0_0_2"/>
<name>S6D4E1_9EURY</name>
<dbReference type="PANTHER" id="PTHR33627:SF1">
    <property type="entry name" value="TRANSPOSASE"/>
    <property type="match status" value="1"/>
</dbReference>
<dbReference type="InterPro" id="IPR012337">
    <property type="entry name" value="RNaseH-like_sf"/>
</dbReference>
<organism evidence="3 4">
    <name type="scientific">Halorhabdus tiamatea SARL4B</name>
    <dbReference type="NCBI Taxonomy" id="1033806"/>
    <lineage>
        <taxon>Archaea</taxon>
        <taxon>Methanobacteriati</taxon>
        <taxon>Methanobacteriota</taxon>
        <taxon>Stenosarchaea group</taxon>
        <taxon>Halobacteria</taxon>
        <taxon>Halobacteriales</taxon>
        <taxon>Haloarculaceae</taxon>
        <taxon>Halorhabdus</taxon>
    </lineage>
</organism>
<feature type="compositionally biased region" description="Low complexity" evidence="1">
    <location>
        <begin position="239"/>
        <end position="248"/>
    </location>
</feature>
<feature type="domain" description="Transposase IS701-like DDE" evidence="2">
    <location>
        <begin position="1"/>
        <end position="219"/>
    </location>
</feature>
<dbReference type="AlphaFoldDB" id="S6D4E1"/>
<dbReference type="Proteomes" id="UP000015381">
    <property type="component" value="Plasmid pHTIA"/>
</dbReference>
<dbReference type="InterPro" id="IPR038721">
    <property type="entry name" value="IS701-like_DDE_dom"/>
</dbReference>
<accession>S6D4E1</accession>
<dbReference type="EMBL" id="HF571521">
    <property type="protein sequence ID" value="CCQ35025.1"/>
    <property type="molecule type" value="Genomic_DNA"/>
</dbReference>
<gene>
    <name evidence="3" type="ORF">HTIA_p2923</name>
</gene>
<feature type="compositionally biased region" description="Basic and acidic residues" evidence="1">
    <location>
        <begin position="191"/>
        <end position="234"/>
    </location>
</feature>
<feature type="region of interest" description="Disordered" evidence="1">
    <location>
        <begin position="183"/>
        <end position="271"/>
    </location>
</feature>
<proteinExistence type="predicted"/>
<sequence>MAGIAREVLPAGDKRALNKFLTEYNWDEQQFNHERLEELQKHGETRWSKNGYIILDDTITEKAGDEVPGVGHFYDHAEGDTVWGQDIIYAFYADDKTAYPLTFRLYEKQDENDQNHDTKYDLAREIVTELEDEVGVPADTYLFDSWFAHDSTLVEHIESYGNDWIGPLRSNRQVTSVDHIGGRVILSDGGESDRTGREASSKRARERNLRDEPSLSAADCRRRDSVATHDRSPDRWTATGRTGRRVTGSLEQPCAHRALSRRPAAPSHRTL</sequence>
<dbReference type="InterPro" id="IPR039365">
    <property type="entry name" value="IS701-like"/>
</dbReference>
<reference evidence="3 4" key="1">
    <citation type="journal article" date="2014" name="Environ. Microbiol.">
        <title>Halorhabdus tiamatea: proteogenomics and glycosidase activity measurements identify the first cultivated euryarchaeon from a deep-sea anoxic brine lake as potential polysaccharide degrader.</title>
        <authorList>
            <person name="Werner J."/>
            <person name="Ferrer M."/>
            <person name="Michel G."/>
            <person name="Mann A.J."/>
            <person name="Huang S."/>
            <person name="Juarez S."/>
            <person name="Ciordia S."/>
            <person name="Albar J.P."/>
            <person name="Alcaide M."/>
            <person name="La Cono V."/>
            <person name="Yakimov M.M."/>
            <person name="Antunes A."/>
            <person name="Taborda M."/>
            <person name="Da Costa M.S."/>
            <person name="Amann R.I."/>
            <person name="Gloeckner F.O."/>
            <person name="Golyshina O.V."/>
            <person name="Golyshin P.N."/>
            <person name="Teeling H."/>
        </authorList>
    </citation>
    <scope>NUCLEOTIDE SEQUENCE [LARGE SCALE GENOMIC DNA]</scope>
    <source>
        <strain evidence="4">SARL4B</strain>
        <plasmid evidence="3">pHTIA</plasmid>
    </source>
</reference>
<evidence type="ECO:0000313" key="3">
    <source>
        <dbReference type="EMBL" id="CCQ35025.1"/>
    </source>
</evidence>
<dbReference type="KEGG" id="hti:HTIA_p2923"/>
<keyword evidence="3" id="KW-0614">Plasmid</keyword>
<evidence type="ECO:0000259" key="2">
    <source>
        <dbReference type="Pfam" id="PF13546"/>
    </source>
</evidence>
<keyword evidence="4" id="KW-1185">Reference proteome</keyword>
<geneLocation type="plasmid" evidence="3 4">
    <name>pHTIA</name>
</geneLocation>
<dbReference type="SUPFAM" id="SSF53098">
    <property type="entry name" value="Ribonuclease H-like"/>
    <property type="match status" value="1"/>
</dbReference>
<dbReference type="Pfam" id="PF13546">
    <property type="entry name" value="DDE_5"/>
    <property type="match status" value="1"/>
</dbReference>
<dbReference type="PATRIC" id="fig|1033806.12.peg.2913"/>
<protein>
    <submittedName>
        <fullName evidence="3">Transposase (IS4-like)</fullName>
    </submittedName>
</protein>